<comment type="similarity">
    <text evidence="1">Belongs to the RutC family.</text>
</comment>
<proteinExistence type="inferred from homology"/>
<dbReference type="RefSeq" id="WP_102652361.1">
    <property type="nucleotide sequence ID" value="NZ_PNRF01000012.1"/>
</dbReference>
<evidence type="ECO:0000256" key="1">
    <source>
        <dbReference type="ARBA" id="ARBA00010552"/>
    </source>
</evidence>
<gene>
    <name evidence="2" type="ORF">C1H69_05265</name>
</gene>
<dbReference type="GO" id="GO:0005829">
    <property type="term" value="C:cytosol"/>
    <property type="evidence" value="ECO:0007669"/>
    <property type="project" value="TreeGrafter"/>
</dbReference>
<dbReference type="InterPro" id="IPR035959">
    <property type="entry name" value="RutC-like_sf"/>
</dbReference>
<dbReference type="PANTHER" id="PTHR11803:SF58">
    <property type="entry name" value="PROTEIN HMF1-RELATED"/>
    <property type="match status" value="1"/>
</dbReference>
<dbReference type="Pfam" id="PF01042">
    <property type="entry name" value="Ribonuc_L-PSP"/>
    <property type="match status" value="1"/>
</dbReference>
<comment type="caution">
    <text evidence="2">The sequence shown here is derived from an EMBL/GenBank/DDBJ whole genome shotgun (WGS) entry which is preliminary data.</text>
</comment>
<reference evidence="2 3" key="1">
    <citation type="submission" date="2018-01" db="EMBL/GenBank/DDBJ databases">
        <title>Halomonas endophytica sp. nov., isolated from storage liquid in the stems of Populus euphratica.</title>
        <authorList>
            <person name="Chen C."/>
        </authorList>
    </citation>
    <scope>NUCLEOTIDE SEQUENCE [LARGE SCALE GENOMIC DNA]</scope>
    <source>
        <strain evidence="2 3">MC28</strain>
    </source>
</reference>
<dbReference type="Proteomes" id="UP000235803">
    <property type="component" value="Unassembled WGS sequence"/>
</dbReference>
<keyword evidence="3" id="KW-1185">Reference proteome</keyword>
<dbReference type="EMBL" id="PNRF01000012">
    <property type="protein sequence ID" value="PMR76457.1"/>
    <property type="molecule type" value="Genomic_DNA"/>
</dbReference>
<dbReference type="AlphaFoldDB" id="A0A2N7U7M9"/>
<dbReference type="Gene3D" id="3.30.1330.40">
    <property type="entry name" value="RutC-like"/>
    <property type="match status" value="1"/>
</dbReference>
<dbReference type="InterPro" id="IPR006175">
    <property type="entry name" value="YjgF/YER057c/UK114"/>
</dbReference>
<protein>
    <recommendedName>
        <fullName evidence="4">RidA family protein</fullName>
    </recommendedName>
</protein>
<dbReference type="SUPFAM" id="SSF55298">
    <property type="entry name" value="YjgF-like"/>
    <property type="match status" value="1"/>
</dbReference>
<dbReference type="GO" id="GO:0019239">
    <property type="term" value="F:deaminase activity"/>
    <property type="evidence" value="ECO:0007669"/>
    <property type="project" value="TreeGrafter"/>
</dbReference>
<sequence>MKQIRREAINPPGLPNTLQYGFSQAVVVRGGHRVHLSGQVGVDAYERLVGPDIEDQAFAALDNIASILKSLGGDLAHVVMLRIYLAEFARYDQESVVKALRARFPVSPPATSWVIVSGLSEPEWLIEIEAEAVLPEEIVSSGSVNSGGFVESLSGSHQL</sequence>
<organism evidence="2 3">
    <name type="scientific">Billgrantia endophytica</name>
    <dbReference type="NCBI Taxonomy" id="2033802"/>
    <lineage>
        <taxon>Bacteria</taxon>
        <taxon>Pseudomonadati</taxon>
        <taxon>Pseudomonadota</taxon>
        <taxon>Gammaproteobacteria</taxon>
        <taxon>Oceanospirillales</taxon>
        <taxon>Halomonadaceae</taxon>
        <taxon>Billgrantia</taxon>
    </lineage>
</organism>
<evidence type="ECO:0000313" key="3">
    <source>
        <dbReference type="Proteomes" id="UP000235803"/>
    </source>
</evidence>
<evidence type="ECO:0008006" key="4">
    <source>
        <dbReference type="Google" id="ProtNLM"/>
    </source>
</evidence>
<dbReference type="PANTHER" id="PTHR11803">
    <property type="entry name" value="2-IMINOBUTANOATE/2-IMINOPROPANOATE DEAMINASE RIDA"/>
    <property type="match status" value="1"/>
</dbReference>
<name>A0A2N7U7M9_9GAMM</name>
<evidence type="ECO:0000313" key="2">
    <source>
        <dbReference type="EMBL" id="PMR76457.1"/>
    </source>
</evidence>
<dbReference type="OrthoDB" id="9803101at2"/>
<accession>A0A2N7U7M9</accession>